<evidence type="ECO:0000256" key="1">
    <source>
        <dbReference type="SAM" id="MobiDB-lite"/>
    </source>
</evidence>
<dbReference type="Proteomes" id="UP001164746">
    <property type="component" value="Chromosome 15"/>
</dbReference>
<proteinExistence type="predicted"/>
<sequence>MSATSLAPQSNTFPAKNPRASSKIRVWASSIPSRSCNLPVRPNVDQQIGKYVTCHSLETVLNTYKLTNINGEPTSRVEISEGIFIWKTDTCSIRLLSHLVQASRLLNAKAALQNTEMDDF</sequence>
<feature type="region of interest" description="Disordered" evidence="1">
    <location>
        <begin position="1"/>
        <end position="21"/>
    </location>
</feature>
<reference evidence="2" key="1">
    <citation type="submission" date="2022-11" db="EMBL/GenBank/DDBJ databases">
        <title>Centuries of genome instability and evolution in soft-shell clam transmissible cancer (bioRxiv).</title>
        <authorList>
            <person name="Hart S.F.M."/>
            <person name="Yonemitsu M.A."/>
            <person name="Giersch R.M."/>
            <person name="Beal B.F."/>
            <person name="Arriagada G."/>
            <person name="Davis B.W."/>
            <person name="Ostrander E.A."/>
            <person name="Goff S.P."/>
            <person name="Metzger M.J."/>
        </authorList>
    </citation>
    <scope>NUCLEOTIDE SEQUENCE</scope>
    <source>
        <strain evidence="2">MELC-2E11</strain>
        <tissue evidence="2">Siphon/mantle</tissue>
    </source>
</reference>
<organism evidence="2 3">
    <name type="scientific">Mya arenaria</name>
    <name type="common">Soft-shell clam</name>
    <dbReference type="NCBI Taxonomy" id="6604"/>
    <lineage>
        <taxon>Eukaryota</taxon>
        <taxon>Metazoa</taxon>
        <taxon>Spiralia</taxon>
        <taxon>Lophotrochozoa</taxon>
        <taxon>Mollusca</taxon>
        <taxon>Bivalvia</taxon>
        <taxon>Autobranchia</taxon>
        <taxon>Heteroconchia</taxon>
        <taxon>Euheterodonta</taxon>
        <taxon>Imparidentia</taxon>
        <taxon>Neoheterodontei</taxon>
        <taxon>Myida</taxon>
        <taxon>Myoidea</taxon>
        <taxon>Myidae</taxon>
        <taxon>Mya</taxon>
    </lineage>
</organism>
<evidence type="ECO:0000313" key="3">
    <source>
        <dbReference type="Proteomes" id="UP001164746"/>
    </source>
</evidence>
<protein>
    <submittedName>
        <fullName evidence="2">Uncharacterized protein</fullName>
    </submittedName>
</protein>
<accession>A0ABY7FZ47</accession>
<feature type="compositionally biased region" description="Polar residues" evidence="1">
    <location>
        <begin position="1"/>
        <end position="14"/>
    </location>
</feature>
<dbReference type="EMBL" id="CP111026">
    <property type="protein sequence ID" value="WAR27478.1"/>
    <property type="molecule type" value="Genomic_DNA"/>
</dbReference>
<keyword evidence="3" id="KW-1185">Reference proteome</keyword>
<evidence type="ECO:0000313" key="2">
    <source>
        <dbReference type="EMBL" id="WAR27478.1"/>
    </source>
</evidence>
<name>A0ABY7FZ47_MYAAR</name>
<gene>
    <name evidence="2" type="ORF">MAR_013182</name>
</gene>